<dbReference type="OrthoDB" id="8922241at2759"/>
<dbReference type="InterPro" id="IPR036236">
    <property type="entry name" value="Znf_C2H2_sf"/>
</dbReference>
<dbReference type="SUPFAM" id="SSF57667">
    <property type="entry name" value="beta-beta-alpha zinc fingers"/>
    <property type="match status" value="1"/>
</dbReference>
<feature type="non-terminal residue" evidence="3">
    <location>
        <position position="51"/>
    </location>
</feature>
<evidence type="ECO:0000313" key="4">
    <source>
        <dbReference type="Proteomes" id="UP000077266"/>
    </source>
</evidence>
<dbReference type="GO" id="GO:0008270">
    <property type="term" value="F:zinc ion binding"/>
    <property type="evidence" value="ECO:0007669"/>
    <property type="project" value="UniProtKB-KW"/>
</dbReference>
<evidence type="ECO:0000313" key="3">
    <source>
        <dbReference type="EMBL" id="KZW00115.1"/>
    </source>
</evidence>
<dbReference type="InParanoid" id="A0A165N2H6"/>
<protein>
    <recommendedName>
        <fullName evidence="2">C2H2-type domain-containing protein</fullName>
    </recommendedName>
</protein>
<dbReference type="STRING" id="1314781.A0A165N2H6"/>
<dbReference type="Pfam" id="PF00096">
    <property type="entry name" value="zf-C2H2"/>
    <property type="match status" value="1"/>
</dbReference>
<dbReference type="InterPro" id="IPR013087">
    <property type="entry name" value="Znf_C2H2_type"/>
</dbReference>
<dbReference type="EMBL" id="KV425903">
    <property type="protein sequence ID" value="KZW00115.1"/>
    <property type="molecule type" value="Genomic_DNA"/>
</dbReference>
<gene>
    <name evidence="3" type="ORF">EXIGLDRAFT_568084</name>
</gene>
<dbReference type="Proteomes" id="UP000077266">
    <property type="component" value="Unassembled WGS sequence"/>
</dbReference>
<dbReference type="PROSITE" id="PS00028">
    <property type="entry name" value="ZINC_FINGER_C2H2_1"/>
    <property type="match status" value="1"/>
</dbReference>
<feature type="non-terminal residue" evidence="3">
    <location>
        <position position="1"/>
    </location>
</feature>
<evidence type="ECO:0000259" key="2">
    <source>
        <dbReference type="PROSITE" id="PS50157"/>
    </source>
</evidence>
<proteinExistence type="predicted"/>
<dbReference type="AlphaFoldDB" id="A0A165N2H6"/>
<dbReference type="PROSITE" id="PS50157">
    <property type="entry name" value="ZINC_FINGER_C2H2_2"/>
    <property type="match status" value="1"/>
</dbReference>
<organism evidence="3 4">
    <name type="scientific">Exidia glandulosa HHB12029</name>
    <dbReference type="NCBI Taxonomy" id="1314781"/>
    <lineage>
        <taxon>Eukaryota</taxon>
        <taxon>Fungi</taxon>
        <taxon>Dikarya</taxon>
        <taxon>Basidiomycota</taxon>
        <taxon>Agaricomycotina</taxon>
        <taxon>Agaricomycetes</taxon>
        <taxon>Auriculariales</taxon>
        <taxon>Exidiaceae</taxon>
        <taxon>Exidia</taxon>
    </lineage>
</organism>
<name>A0A165N2H6_EXIGL</name>
<keyword evidence="4" id="KW-1185">Reference proteome</keyword>
<keyword evidence="1" id="KW-0863">Zinc-finger</keyword>
<reference evidence="3 4" key="1">
    <citation type="journal article" date="2016" name="Mol. Biol. Evol.">
        <title>Comparative Genomics of Early-Diverging Mushroom-Forming Fungi Provides Insights into the Origins of Lignocellulose Decay Capabilities.</title>
        <authorList>
            <person name="Nagy L.G."/>
            <person name="Riley R."/>
            <person name="Tritt A."/>
            <person name="Adam C."/>
            <person name="Daum C."/>
            <person name="Floudas D."/>
            <person name="Sun H."/>
            <person name="Yadav J.S."/>
            <person name="Pangilinan J."/>
            <person name="Larsson K.H."/>
            <person name="Matsuura K."/>
            <person name="Barry K."/>
            <person name="Labutti K."/>
            <person name="Kuo R."/>
            <person name="Ohm R.A."/>
            <person name="Bhattacharya S.S."/>
            <person name="Shirouzu T."/>
            <person name="Yoshinaga Y."/>
            <person name="Martin F.M."/>
            <person name="Grigoriev I.V."/>
            <person name="Hibbett D.S."/>
        </authorList>
    </citation>
    <scope>NUCLEOTIDE SEQUENCE [LARGE SCALE GENOMIC DNA]</scope>
    <source>
        <strain evidence="3 4">HHB12029</strain>
    </source>
</reference>
<dbReference type="Gene3D" id="3.30.160.60">
    <property type="entry name" value="Classic Zinc Finger"/>
    <property type="match status" value="1"/>
</dbReference>
<evidence type="ECO:0000256" key="1">
    <source>
        <dbReference type="PROSITE-ProRule" id="PRU00042"/>
    </source>
</evidence>
<sequence length="51" mass="5977">QGSFWCMVCFAIFVRKHDLKRHMRKHTDSRPFPCHGGCGQSFRRADTRSGH</sequence>
<accession>A0A165N2H6</accession>
<keyword evidence="1" id="KW-0862">Zinc</keyword>
<feature type="domain" description="C2H2-type" evidence="2">
    <location>
        <begin position="4"/>
        <end position="31"/>
    </location>
</feature>
<keyword evidence="1" id="KW-0479">Metal-binding</keyword>